<protein>
    <submittedName>
        <fullName evidence="2">Uncharacterized protein</fullName>
    </submittedName>
</protein>
<keyword evidence="3" id="KW-1185">Reference proteome</keyword>
<sequence length="388" mass="44491">MQSQPTPVPIERYSDNSIHFIVFPTTINETVEKITETGKWHLEDATFFLVSKGNEHWIGEFLQLIDSLEYPGFIAKFVLVLFSSEDWNSGFPPRYSLGLLCFLCKLPEKIMWLPEFEPTISVFPSYRSLTQINSLANNWNGLAQSVYVDWYSLNHPPKNCEIPAYFSMQEANGKCKDWSIILDIVFTKLNITREVGESSFGSDLPSGPPRLRVCIFCSYPAEKSFTQLGIRGVLLSFIREKLYYCEERTTLENIKWNFFLLPDSKTIWGHFPTLEDLKQIVKRKGVSMLAEKYAKVVFNKKSFLSKQTQKLLHRVFPSGLYEFWGSITVMHMVYGSGFNKQNCDGECESGFKKLSMSSPAIIAFYMLGIFLGCAFLVLCGEKISAFKY</sequence>
<comment type="caution">
    <text evidence="2">The sequence shown here is derived from an EMBL/GenBank/DDBJ whole genome shotgun (WGS) entry which is preliminary data.</text>
</comment>
<dbReference type="Proteomes" id="UP001642540">
    <property type="component" value="Unassembled WGS sequence"/>
</dbReference>
<evidence type="ECO:0000313" key="3">
    <source>
        <dbReference type="Proteomes" id="UP001642540"/>
    </source>
</evidence>
<keyword evidence="1" id="KW-0472">Membrane</keyword>
<dbReference type="EMBL" id="CAXLJM020000148">
    <property type="protein sequence ID" value="CAL8142584.1"/>
    <property type="molecule type" value="Genomic_DNA"/>
</dbReference>
<reference evidence="2 3" key="1">
    <citation type="submission" date="2024-08" db="EMBL/GenBank/DDBJ databases">
        <authorList>
            <person name="Cucini C."/>
            <person name="Frati F."/>
        </authorList>
    </citation>
    <scope>NUCLEOTIDE SEQUENCE [LARGE SCALE GENOMIC DNA]</scope>
</reference>
<accession>A0ABP1S2R1</accession>
<keyword evidence="1" id="KW-0812">Transmembrane</keyword>
<evidence type="ECO:0000256" key="1">
    <source>
        <dbReference type="SAM" id="Phobius"/>
    </source>
</evidence>
<evidence type="ECO:0000313" key="2">
    <source>
        <dbReference type="EMBL" id="CAL8142584.1"/>
    </source>
</evidence>
<gene>
    <name evidence="2" type="ORF">ODALV1_LOCUS29094</name>
</gene>
<keyword evidence="1" id="KW-1133">Transmembrane helix</keyword>
<proteinExistence type="predicted"/>
<feature type="transmembrane region" description="Helical" evidence="1">
    <location>
        <begin position="360"/>
        <end position="379"/>
    </location>
</feature>
<organism evidence="2 3">
    <name type="scientific">Orchesella dallaii</name>
    <dbReference type="NCBI Taxonomy" id="48710"/>
    <lineage>
        <taxon>Eukaryota</taxon>
        <taxon>Metazoa</taxon>
        <taxon>Ecdysozoa</taxon>
        <taxon>Arthropoda</taxon>
        <taxon>Hexapoda</taxon>
        <taxon>Collembola</taxon>
        <taxon>Entomobryomorpha</taxon>
        <taxon>Entomobryoidea</taxon>
        <taxon>Orchesellidae</taxon>
        <taxon>Orchesellinae</taxon>
        <taxon>Orchesella</taxon>
    </lineage>
</organism>
<name>A0ABP1S2R1_9HEXA</name>